<protein>
    <recommendedName>
        <fullName evidence="4">Secreted protein</fullName>
    </recommendedName>
</protein>
<dbReference type="Proteomes" id="UP001499895">
    <property type="component" value="Unassembled WGS sequence"/>
</dbReference>
<name>A0ABN1ALI4_9ACTN</name>
<accession>A0ABN1ALI4</accession>
<dbReference type="EMBL" id="BAAAHB010000062">
    <property type="protein sequence ID" value="GAA0479507.1"/>
    <property type="molecule type" value="Genomic_DNA"/>
</dbReference>
<comment type="caution">
    <text evidence="2">The sequence shown here is derived from an EMBL/GenBank/DDBJ whole genome shotgun (WGS) entry which is preliminary data.</text>
</comment>
<keyword evidence="3" id="KW-1185">Reference proteome</keyword>
<sequence length="82" mass="8505">MFCPESQLSAAFAPAAAGMAVACPAVPATSASPATSAIADPAAACRTLRDRRCTTLCVIYRPLRSGCPHTRTSSDSEIDFRS</sequence>
<keyword evidence="1" id="KW-0732">Signal</keyword>
<feature type="chain" id="PRO_5047475098" description="Secreted protein" evidence="1">
    <location>
        <begin position="23"/>
        <end position="82"/>
    </location>
</feature>
<gene>
    <name evidence="2" type="ORF">GCM10009544_46810</name>
</gene>
<reference evidence="2 3" key="1">
    <citation type="journal article" date="2019" name="Int. J. Syst. Evol. Microbiol.">
        <title>The Global Catalogue of Microorganisms (GCM) 10K type strain sequencing project: providing services to taxonomists for standard genome sequencing and annotation.</title>
        <authorList>
            <consortium name="The Broad Institute Genomics Platform"/>
            <consortium name="The Broad Institute Genome Sequencing Center for Infectious Disease"/>
            <person name="Wu L."/>
            <person name="Ma J."/>
        </authorList>
    </citation>
    <scope>NUCLEOTIDE SEQUENCE [LARGE SCALE GENOMIC DNA]</scope>
    <source>
        <strain evidence="2 3">JCM 10649</strain>
    </source>
</reference>
<evidence type="ECO:0000256" key="1">
    <source>
        <dbReference type="SAM" id="SignalP"/>
    </source>
</evidence>
<feature type="signal peptide" evidence="1">
    <location>
        <begin position="1"/>
        <end position="22"/>
    </location>
</feature>
<evidence type="ECO:0008006" key="4">
    <source>
        <dbReference type="Google" id="ProtNLM"/>
    </source>
</evidence>
<proteinExistence type="predicted"/>
<evidence type="ECO:0000313" key="3">
    <source>
        <dbReference type="Proteomes" id="UP001499895"/>
    </source>
</evidence>
<organism evidence="2 3">
    <name type="scientific">Streptomyces stramineus</name>
    <dbReference type="NCBI Taxonomy" id="173861"/>
    <lineage>
        <taxon>Bacteria</taxon>
        <taxon>Bacillati</taxon>
        <taxon>Actinomycetota</taxon>
        <taxon>Actinomycetes</taxon>
        <taxon>Kitasatosporales</taxon>
        <taxon>Streptomycetaceae</taxon>
        <taxon>Streptomyces</taxon>
    </lineage>
</organism>
<evidence type="ECO:0000313" key="2">
    <source>
        <dbReference type="EMBL" id="GAA0479507.1"/>
    </source>
</evidence>